<feature type="signal peptide" evidence="1">
    <location>
        <begin position="1"/>
        <end position="20"/>
    </location>
</feature>
<gene>
    <name evidence="2" type="ORF">GCM10010923_22470</name>
</gene>
<evidence type="ECO:0000313" key="2">
    <source>
        <dbReference type="EMBL" id="GGA11351.1"/>
    </source>
</evidence>
<reference evidence="3" key="1">
    <citation type="journal article" date="2019" name="Int. J. Syst. Evol. Microbiol.">
        <title>The Global Catalogue of Microorganisms (GCM) 10K type strain sequencing project: providing services to taxonomists for standard genome sequencing and annotation.</title>
        <authorList>
            <consortium name="The Broad Institute Genomics Platform"/>
            <consortium name="The Broad Institute Genome Sequencing Center for Infectious Disease"/>
            <person name="Wu L."/>
            <person name="Ma J."/>
        </authorList>
    </citation>
    <scope>NUCLEOTIDE SEQUENCE [LARGE SCALE GENOMIC DNA]</scope>
    <source>
        <strain evidence="3">CGMCC 1.15297</strain>
    </source>
</reference>
<comment type="caution">
    <text evidence="2">The sequence shown here is derived from an EMBL/GenBank/DDBJ whole genome shotgun (WGS) entry which is preliminary data.</text>
</comment>
<dbReference type="InterPro" id="IPR036709">
    <property type="entry name" value="Autotransporte_beta_dom_sf"/>
</dbReference>
<proteinExistence type="predicted"/>
<feature type="chain" id="PRO_5047402910" description="Outer membrane protein beta-barrel domain-containing protein" evidence="1">
    <location>
        <begin position="21"/>
        <end position="209"/>
    </location>
</feature>
<keyword evidence="3" id="KW-1185">Reference proteome</keyword>
<evidence type="ECO:0000256" key="1">
    <source>
        <dbReference type="SAM" id="SignalP"/>
    </source>
</evidence>
<keyword evidence="1" id="KW-0732">Signal</keyword>
<evidence type="ECO:0008006" key="4">
    <source>
        <dbReference type="Google" id="ProtNLM"/>
    </source>
</evidence>
<accession>A0ABQ1FFX7</accession>
<evidence type="ECO:0000313" key="3">
    <source>
        <dbReference type="Proteomes" id="UP000603317"/>
    </source>
</evidence>
<name>A0ABQ1FFX7_9SPHN</name>
<dbReference type="RefSeq" id="WP_188642774.1">
    <property type="nucleotide sequence ID" value="NZ_BMID01000001.1"/>
</dbReference>
<sequence length="209" mass="22219">MKKLLVAVACVALLPVPAFAQETGDYYDDEPVPFARDGLRLEGRILWERINDPDEAAGINYELGSGVAFGGEIGYDIAVSDTVAIGPFVSYEASSVEECDGGLCVSSDGYFVAGLHAGFASGTNSQFYAKAGYSQQTIAVEGTFNDPVFGPVTLDESETGGGYQFAFGYEQGFGSNAYGRVELGIGENYDLYSFDFQRVSGGVAFGVRF</sequence>
<organism evidence="2 3">
    <name type="scientific">Blastomonas marina</name>
    <dbReference type="NCBI Taxonomy" id="1867408"/>
    <lineage>
        <taxon>Bacteria</taxon>
        <taxon>Pseudomonadati</taxon>
        <taxon>Pseudomonadota</taxon>
        <taxon>Alphaproteobacteria</taxon>
        <taxon>Sphingomonadales</taxon>
        <taxon>Sphingomonadaceae</taxon>
        <taxon>Blastomonas</taxon>
    </lineage>
</organism>
<dbReference type="SUPFAM" id="SSF103515">
    <property type="entry name" value="Autotransporter"/>
    <property type="match status" value="1"/>
</dbReference>
<dbReference type="EMBL" id="BMID01000001">
    <property type="protein sequence ID" value="GGA11351.1"/>
    <property type="molecule type" value="Genomic_DNA"/>
</dbReference>
<dbReference type="Proteomes" id="UP000603317">
    <property type="component" value="Unassembled WGS sequence"/>
</dbReference>
<protein>
    <recommendedName>
        <fullName evidence="4">Outer membrane protein beta-barrel domain-containing protein</fullName>
    </recommendedName>
</protein>